<protein>
    <submittedName>
        <fullName evidence="1">Uncharacterized protein</fullName>
    </submittedName>
</protein>
<comment type="caution">
    <text evidence="1">The sequence shown here is derived from an EMBL/GenBank/DDBJ whole genome shotgun (WGS) entry which is preliminary data.</text>
</comment>
<proteinExistence type="predicted"/>
<keyword evidence="2" id="KW-1185">Reference proteome</keyword>
<sequence>MNHLLRNLNHVEALIDENTNRLRGFLEIRLSIYEFVRRPAAGSHHWLLHLSARCEESPAVAAALRQWHHRASEAPLFPRNGVAWDDVLRVHEADYDRACFLIGDGDQMAEN</sequence>
<evidence type="ECO:0000313" key="2">
    <source>
        <dbReference type="Proteomes" id="UP001222027"/>
    </source>
</evidence>
<dbReference type="EMBL" id="JAQQAF010000009">
    <property type="protein sequence ID" value="KAJ8459000.1"/>
    <property type="molecule type" value="Genomic_DNA"/>
</dbReference>
<dbReference type="AlphaFoldDB" id="A0AAV8PW00"/>
<dbReference type="Proteomes" id="UP001222027">
    <property type="component" value="Unassembled WGS sequence"/>
</dbReference>
<evidence type="ECO:0000313" key="1">
    <source>
        <dbReference type="EMBL" id="KAJ8459000.1"/>
    </source>
</evidence>
<accession>A0AAV8PW00</accession>
<gene>
    <name evidence="1" type="ORF">OPV22_031926</name>
</gene>
<reference evidence="1 2" key="1">
    <citation type="submission" date="2022-12" db="EMBL/GenBank/DDBJ databases">
        <title>Chromosome-scale assembly of the Ensete ventricosum genome.</title>
        <authorList>
            <person name="Dussert Y."/>
            <person name="Stocks J."/>
            <person name="Wendawek A."/>
            <person name="Woldeyes F."/>
            <person name="Nichols R.A."/>
            <person name="Borrell J.S."/>
        </authorList>
    </citation>
    <scope>NUCLEOTIDE SEQUENCE [LARGE SCALE GENOMIC DNA]</scope>
    <source>
        <strain evidence="2">cv. Maze</strain>
        <tissue evidence="1">Seeds</tissue>
    </source>
</reference>
<name>A0AAV8PW00_ENSVE</name>
<organism evidence="1 2">
    <name type="scientific">Ensete ventricosum</name>
    <name type="common">Abyssinian banana</name>
    <name type="synonym">Musa ensete</name>
    <dbReference type="NCBI Taxonomy" id="4639"/>
    <lineage>
        <taxon>Eukaryota</taxon>
        <taxon>Viridiplantae</taxon>
        <taxon>Streptophyta</taxon>
        <taxon>Embryophyta</taxon>
        <taxon>Tracheophyta</taxon>
        <taxon>Spermatophyta</taxon>
        <taxon>Magnoliopsida</taxon>
        <taxon>Liliopsida</taxon>
        <taxon>Zingiberales</taxon>
        <taxon>Musaceae</taxon>
        <taxon>Ensete</taxon>
    </lineage>
</organism>